<evidence type="ECO:0000313" key="2">
    <source>
        <dbReference type="EMBL" id="GAE89315.1"/>
    </source>
</evidence>
<dbReference type="GO" id="GO:0005975">
    <property type="term" value="P:carbohydrate metabolic process"/>
    <property type="evidence" value="ECO:0007669"/>
    <property type="project" value="InterPro"/>
</dbReference>
<dbReference type="Gene3D" id="1.50.10.20">
    <property type="match status" value="1"/>
</dbReference>
<evidence type="ECO:0000259" key="1">
    <source>
        <dbReference type="Pfam" id="PF03190"/>
    </source>
</evidence>
<dbReference type="InterPro" id="IPR024705">
    <property type="entry name" value="Ssp411"/>
</dbReference>
<feature type="domain" description="Spermatogenesis-associated protein 20-like TRX" evidence="1">
    <location>
        <begin position="1"/>
        <end position="107"/>
    </location>
</feature>
<dbReference type="SUPFAM" id="SSF52833">
    <property type="entry name" value="Thioredoxin-like"/>
    <property type="match status" value="1"/>
</dbReference>
<dbReference type="Gene3D" id="3.40.30.10">
    <property type="entry name" value="Glutaredoxin"/>
    <property type="match status" value="1"/>
</dbReference>
<sequence length="358" mass="41423">MERESFEDEEVSEILNKNFVSIKVDREERPDIDNIYMTACQALTGHGGWPLTIIMTPDKKPFFAGTYFPKKDRMGMPGLISILKSVHDSWVNEKDSLNKYSSQVVSVISESTDNEDYFNSIDEITEDIFEDAFSQFKYDFDNIYGGFGGTPKFPTPHNLYFLLRYWHKTKEEYALTMVEKTLDSMYKGGIYDHIGFGFSRYSTDREWLVPHFEKMLYDNALLAIAYLETYQATKSKKYSDIAKEIFAYVLRDMTSPEGGFYSAEDADSEGEEGKFYIWSADEIKEVLGDTDGEKFCKYFNITEEGNFEGLNIPNLINSTIHGEDKDFVELCRKKLFDHREKRVHPHKDDKILTAGTVL</sequence>
<keyword evidence="3" id="KW-1185">Reference proteome</keyword>
<dbReference type="STRING" id="1294263.JCM21531_2828"/>
<dbReference type="InterPro" id="IPR008928">
    <property type="entry name" value="6-hairpin_glycosidase_sf"/>
</dbReference>
<dbReference type="PANTHER" id="PTHR42899:SF1">
    <property type="entry name" value="SPERMATOGENESIS-ASSOCIATED PROTEIN 20"/>
    <property type="match status" value="1"/>
</dbReference>
<dbReference type="InterPro" id="IPR036249">
    <property type="entry name" value="Thioredoxin-like_sf"/>
</dbReference>
<dbReference type="PANTHER" id="PTHR42899">
    <property type="entry name" value="SPERMATOGENESIS-ASSOCIATED PROTEIN 20"/>
    <property type="match status" value="1"/>
</dbReference>
<keyword evidence="2" id="KW-0418">Kinase</keyword>
<evidence type="ECO:0000313" key="3">
    <source>
        <dbReference type="Proteomes" id="UP000019109"/>
    </source>
</evidence>
<reference evidence="2" key="1">
    <citation type="journal article" date="2014" name="Genome Announc.">
        <title>Draft Genome Sequence of Clostridium straminisolvens Strain JCM 21531T, Isolated from a Cellulose-Degrading Bacterial Community.</title>
        <authorList>
            <person name="Yuki M."/>
            <person name="Oshima K."/>
            <person name="Suda W."/>
            <person name="Sakamoto M."/>
            <person name="Kitamura K."/>
            <person name="Iida T."/>
            <person name="Hattori M."/>
            <person name="Ohkuma M."/>
        </authorList>
    </citation>
    <scope>NUCLEOTIDE SEQUENCE [LARGE SCALE GENOMIC DNA]</scope>
    <source>
        <strain evidence="2">JCM 21531</strain>
    </source>
</reference>
<protein>
    <submittedName>
        <fullName evidence="2">Thymidylate kinase</fullName>
    </submittedName>
</protein>
<accession>W4V7F3</accession>
<name>W4V7F3_9FIRM</name>
<dbReference type="RefSeq" id="WP_369347616.1">
    <property type="nucleotide sequence ID" value="NZ_BAVR01000034.1"/>
</dbReference>
<dbReference type="InterPro" id="IPR004879">
    <property type="entry name" value="Ssp411-like_TRX"/>
</dbReference>
<keyword evidence="2" id="KW-0808">Transferase</keyword>
<organism evidence="2 3">
    <name type="scientific">Acetivibrio straminisolvens JCM 21531</name>
    <dbReference type="NCBI Taxonomy" id="1294263"/>
    <lineage>
        <taxon>Bacteria</taxon>
        <taxon>Bacillati</taxon>
        <taxon>Bacillota</taxon>
        <taxon>Clostridia</taxon>
        <taxon>Eubacteriales</taxon>
        <taxon>Oscillospiraceae</taxon>
        <taxon>Acetivibrio</taxon>
    </lineage>
</organism>
<comment type="caution">
    <text evidence="2">The sequence shown here is derived from an EMBL/GenBank/DDBJ whole genome shotgun (WGS) entry which is preliminary data.</text>
</comment>
<gene>
    <name evidence="2" type="ORF">JCM21531_2828</name>
</gene>
<dbReference type="Proteomes" id="UP000019109">
    <property type="component" value="Unassembled WGS sequence"/>
</dbReference>
<dbReference type="GO" id="GO:0016301">
    <property type="term" value="F:kinase activity"/>
    <property type="evidence" value="ECO:0007669"/>
    <property type="project" value="UniProtKB-KW"/>
</dbReference>
<dbReference type="EMBL" id="BAVR01000034">
    <property type="protein sequence ID" value="GAE89315.1"/>
    <property type="molecule type" value="Genomic_DNA"/>
</dbReference>
<dbReference type="AlphaFoldDB" id="W4V7F3"/>
<dbReference type="Pfam" id="PF03190">
    <property type="entry name" value="Thioredox_DsbH"/>
    <property type="match status" value="1"/>
</dbReference>
<dbReference type="SUPFAM" id="SSF48208">
    <property type="entry name" value="Six-hairpin glycosidases"/>
    <property type="match status" value="1"/>
</dbReference>
<proteinExistence type="predicted"/>